<dbReference type="PANTHER" id="PTHR44170:SF6">
    <property type="entry name" value="CONTACTIN"/>
    <property type="match status" value="1"/>
</dbReference>
<dbReference type="PROSITE" id="PS51829">
    <property type="entry name" value="P_HOMO_B"/>
    <property type="match status" value="1"/>
</dbReference>
<dbReference type="Gene3D" id="2.60.120.200">
    <property type="match status" value="1"/>
</dbReference>
<dbReference type="InterPro" id="IPR013783">
    <property type="entry name" value="Ig-like_fold"/>
</dbReference>
<dbReference type="NCBIfam" id="TIGR04183">
    <property type="entry name" value="Por_Secre_tail"/>
    <property type="match status" value="1"/>
</dbReference>
<dbReference type="InterPro" id="IPR013320">
    <property type="entry name" value="ConA-like_dom_sf"/>
</dbReference>
<dbReference type="SMART" id="SM00089">
    <property type="entry name" value="PKD"/>
    <property type="match status" value="4"/>
</dbReference>
<dbReference type="Gene3D" id="2.60.120.260">
    <property type="entry name" value="Galactose-binding domain-like"/>
    <property type="match status" value="1"/>
</dbReference>
<keyword evidence="1" id="KW-0645">Protease</keyword>
<dbReference type="SUPFAM" id="SSF48726">
    <property type="entry name" value="Immunoglobulin"/>
    <property type="match status" value="1"/>
</dbReference>
<dbReference type="SUPFAM" id="SSF49785">
    <property type="entry name" value="Galactose-binding domain-like"/>
    <property type="match status" value="1"/>
</dbReference>
<dbReference type="Pfam" id="PF18962">
    <property type="entry name" value="Por_Secre_tail"/>
    <property type="match status" value="1"/>
</dbReference>
<accession>A0ABU9DZ62</accession>
<dbReference type="Pfam" id="PF01483">
    <property type="entry name" value="P_proprotein"/>
    <property type="match status" value="1"/>
</dbReference>
<dbReference type="InterPro" id="IPR007110">
    <property type="entry name" value="Ig-like_dom"/>
</dbReference>
<dbReference type="EMBL" id="JBBPCB010000002">
    <property type="protein sequence ID" value="MEK8179631.1"/>
    <property type="molecule type" value="Genomic_DNA"/>
</dbReference>
<evidence type="ECO:0000256" key="3">
    <source>
        <dbReference type="ARBA" id="ARBA00022737"/>
    </source>
</evidence>
<name>A0ABU9DZ62_9FLAO</name>
<dbReference type="InterPro" id="IPR026444">
    <property type="entry name" value="Secre_tail"/>
</dbReference>
<sequence>MINNYTILNSRKKTGFGSWQPNEGNSPHSLFGLRKMCLVVLFFVLNLISMQEVSAQVSFSQNFDVNSTGWTGFTRFTGTTACGGTGGSVRANLYSFATTANLVSPLVGVSSAGNFTINYSYKVANWSANTVATNPWGSFNVQYGATASGPWTTIATVTEETQNGSCISKSHTFTPPAGNLYIRFSATWSSGDYYLNFDNITLSESLPACTGTPAANNIVGTSAVCANSGTSLSLSNSYAFAGISRQWKSSLTPGGPYTNLGTATTQATGNLTATTYYVCDISCAGGDTFTTPEFTVAVNPLPLVTVSSSSPSYCNPGGTAVNLIAGGATTYIWSPATGLSTTIGGIVNATPSSTTTYTVTGTDGNGCQNIATSTVIVFGVPQSVTATATPATICVGGTSTLTAAASVPSTVNSYAFAASSGAALDPMTGATVLIGSSVDDTASASLTLPFTFNFNGVNYTTYTVSPDGWLKFGAAGTSDFSNQVTEGTNLPKLYPYWDDLATGTTGNVTGLTIGTAPNRIFVVQWFVTSPRATTGPADSTFQAWMYEGSNKVEFRYGTMGASGSASAGLTGATTQYQSITLSTGAVSTSTSNDLNDFAPVSGTSYVFTPPTATYTWSPAGDVVSSTSQTTATNALSTTQTFTVVASNNGCNGAPASATVIINPLSCSAATYTSPNCAGSDFTVTANISGGGAPYSYAWSDGIGGVYPNAATITANLPAGTYNFVCVVTDSCGSTCTSSVSVTVNGIPTVTVSPSSALYCNPSTPIALTASGAATYAWSPAAGLSATTGSVVNASPSSTTTYTVVGTDGNGCVAPAVSSAITVQPGPTPISLSSSAATVCNGTVVTLTANGGNVSTSTAFAAVGTTPIVDFVYNTSPVTVAGLPANAVISKIEVLFDVTHTWDSDVQLNLQSPNGKIVNLVSAAGGSGDNFSNTTVTSDIAAAAFSTGSAPFANGVYTASLLDLAVTNSTTNFAELFTAPFNGTWTIQTYDTAGGDTGTLNSASIRIFYSAPTTTSWTASSGTLLSSVNPDVAYVSGENAAVLYARPTTATTYAASATLGGCTSIGSTSVAVNQLPVFSVAPITICNGTTGTLVASSLESNSYSWTPVGGGTTLSGNSVMVSPSETTTYNVTATSNTTVPACSSTIQVTVTVNEPGTIVSGTASRTVSPGQLTSFEVVTTGLVTYQWQVNDNVNGWQNILAANPDYSGENTAVLSLQNITLAFDGFQYRCLVTGLAPCVTLTPIEAILNVTNTGFSTQPSDVNLCGQSSTSFSIVTTGDAPYNVQWQMSTDGGISFNDIFDGLDASGLTFSGVNEFSPKTLFVSGITTVHSGYQFKCQLDFFLDSGIATLTVNTPVTVTNNFSTTPVVRCNAPSAAATTFGISTTGSVAGVEWKYATSASGPWNTIAAGTPVGASYSGANSNTLSVTTNGSTPVGNYYYKAFVTGSGTGVNKCADVESALATVTVANPTITVSSSAATYCTPGPAVTLTASGSDINSYSWTASGFTTTTGTSVAVTPSAATTYTVTGTDANGCTNTAQATVNVGGTFSLAATSSLDTVCPGNTVSLNAVPTPLSGTSYLINSVPYQFNPSSGAFTPLTGTVSTAVASLSDDTNSASLPIGFSFNFGGTNYTNFRVNSNGLFSFGAGNTSAGNSLNSTTTGVRPGIAPLWDDLQCSSTGVTYQVSGVSPNRVLTVEWLNMEWNWSSSQNAISFQVKLYEGTNAVELVYRNEVPAGSPAGSGGASVGLMGTASTNFVSLQNLTASPTISTTTSTNNIAVKPATGQTYRFTPVAPVTYTYAWSSTPSGFTASTASTSASPSVTTTYNVTATSNAGCTAQTSKLVTVDSTPPVFTLQPVATLERCQGTTATFTATVSSATPVTYQWFKNGSPLTNGTGISGATTATLTLTGTTPLTSGSYTVTATNCSAVSSEAAVLTVYPTPTAVAPVAQVYCIDATVPATPLVGTPSGVTFDISGGASVGLPNQTGVTQIPSFNPTASGNVTITITPKANGCTGLPVTYNLIINALPIAPVLSSNSAICQDSTLDLMSVVAVGPPTILTQNFEGGLAGWTVTSASTGGANASLANFNIRPHGHASGTTFNSPGAGSFILADPDAAGSGIVLNTQLTSPSFSTVGYSAATLSFRHYHRYLTSAPSVQISTDGGTNWTTIASYSTTVGTATSFTTASVSLNAYLGLSNVKVRYNYTGGWLWYWAIDDISINGVPSTYDYAWTGPNGFTSSAQNPSIVNATPAATGDYTLQITNGNGCKSSSTISAVVYPTPTVVAPANQIYYSGFATAAIPLTGTPSGVTFNISGGAASGLADANGITTIPSFIPTATPSTVTITPVANGCVGVPVTYQIAFNPVVVNITSNICGGINHGLNNQIQAGSVSVPGYTVTGYQFEVTNTATGEVSIVQSSQSHFKLTDASNYAYGTTFTIRVAAILNGNVQGYFGNTCSLTTTTVQTSRVVTAQCGATLVFINSTINANAVNSTNLYRFRVALASAPTVTYTVERTVPNFKLTDVVGLPLLYDTEYLVDVQIRVRLAGFEAWSQYGLRCSVFTPTAPVTSLVDAQCEDYAVPSDATQINAIAFPGATAYRFRLTGFDEFGDVNYQQTVTNATPSFTLSQFTGLTPGVTYAVAVSMNLFGTFTDYGKDCSIITPSVTKQSVVEPFKATAYPNPFAANFMIDVKTTSDSVIAIKVYDMVGRLVEQKSVTVAQLENAPIGDRYPSGVYNVVITQDETVQTVRVVKR</sequence>
<dbReference type="InterPro" id="IPR002884">
    <property type="entry name" value="P_dom"/>
</dbReference>
<keyword evidence="5" id="KW-1015">Disulfide bond</keyword>
<dbReference type="RefSeq" id="WP_187660115.1">
    <property type="nucleotide sequence ID" value="NZ_JACTAB010000003.1"/>
</dbReference>
<evidence type="ECO:0000259" key="7">
    <source>
        <dbReference type="PROSITE" id="PS51829"/>
    </source>
</evidence>
<evidence type="ECO:0000259" key="6">
    <source>
        <dbReference type="PROSITE" id="PS50835"/>
    </source>
</evidence>
<dbReference type="PANTHER" id="PTHR44170">
    <property type="entry name" value="PROTEIN SIDEKICK"/>
    <property type="match status" value="1"/>
</dbReference>
<dbReference type="SUPFAM" id="SSF49899">
    <property type="entry name" value="Concanavalin A-like lectins/glucanases"/>
    <property type="match status" value="1"/>
</dbReference>
<evidence type="ECO:0000313" key="9">
    <source>
        <dbReference type="Proteomes" id="UP001491349"/>
    </source>
</evidence>
<dbReference type="InterPro" id="IPR022409">
    <property type="entry name" value="PKD/Chitinase_dom"/>
</dbReference>
<dbReference type="InterPro" id="IPR035986">
    <property type="entry name" value="PKD_dom_sf"/>
</dbReference>
<feature type="domain" description="Ig-like" evidence="6">
    <location>
        <begin position="1847"/>
        <end position="1933"/>
    </location>
</feature>
<dbReference type="PROSITE" id="PS50835">
    <property type="entry name" value="IG_LIKE"/>
    <property type="match status" value="1"/>
</dbReference>
<dbReference type="Gene3D" id="2.60.40.10">
    <property type="entry name" value="Immunoglobulins"/>
    <property type="match status" value="4"/>
</dbReference>
<reference evidence="8 9" key="1">
    <citation type="submission" date="2024-04" db="EMBL/GenBank/DDBJ databases">
        <title>draft genome sequnece of Flavobacterium buctense JCM 30750.</title>
        <authorList>
            <person name="Kim D.-U."/>
        </authorList>
    </citation>
    <scope>NUCLEOTIDE SEQUENCE [LARGE SCALE GENOMIC DNA]</scope>
    <source>
        <strain evidence="8 9">JCM 30750</strain>
    </source>
</reference>
<evidence type="ECO:0000313" key="8">
    <source>
        <dbReference type="EMBL" id="MEK8179631.1"/>
    </source>
</evidence>
<protein>
    <submittedName>
        <fullName evidence="8">Immunoglobulin domain-containing protein</fullName>
    </submittedName>
</protein>
<keyword evidence="3" id="KW-0677">Repeat</keyword>
<keyword evidence="2" id="KW-0732">Signal</keyword>
<organism evidence="8 9">
    <name type="scientific">Flavobacterium buctense</name>
    <dbReference type="NCBI Taxonomy" id="1648146"/>
    <lineage>
        <taxon>Bacteria</taxon>
        <taxon>Pseudomonadati</taxon>
        <taxon>Bacteroidota</taxon>
        <taxon>Flavobacteriia</taxon>
        <taxon>Flavobacteriales</taxon>
        <taxon>Flavobacteriaceae</taxon>
        <taxon>Flavobacterium</taxon>
    </lineage>
</organism>
<feature type="domain" description="P/Homo B" evidence="7">
    <location>
        <begin position="847"/>
        <end position="1012"/>
    </location>
</feature>
<evidence type="ECO:0000256" key="2">
    <source>
        <dbReference type="ARBA" id="ARBA00022729"/>
    </source>
</evidence>
<dbReference type="Pfam" id="PF13927">
    <property type="entry name" value="Ig_3"/>
    <property type="match status" value="1"/>
</dbReference>
<evidence type="ECO:0000256" key="5">
    <source>
        <dbReference type="ARBA" id="ARBA00023157"/>
    </source>
</evidence>
<evidence type="ECO:0000256" key="1">
    <source>
        <dbReference type="ARBA" id="ARBA00022670"/>
    </source>
</evidence>
<dbReference type="InterPro" id="IPR036179">
    <property type="entry name" value="Ig-like_dom_sf"/>
</dbReference>
<dbReference type="InterPro" id="IPR008979">
    <property type="entry name" value="Galactose-bd-like_sf"/>
</dbReference>
<gene>
    <name evidence="8" type="ORF">WMW71_04685</name>
</gene>
<keyword evidence="9" id="KW-1185">Reference proteome</keyword>
<keyword evidence="4" id="KW-0378">Hydrolase</keyword>
<proteinExistence type="predicted"/>
<dbReference type="SUPFAM" id="SSF49299">
    <property type="entry name" value="PKD domain"/>
    <property type="match status" value="2"/>
</dbReference>
<dbReference type="Proteomes" id="UP001491349">
    <property type="component" value="Unassembled WGS sequence"/>
</dbReference>
<evidence type="ECO:0000256" key="4">
    <source>
        <dbReference type="ARBA" id="ARBA00022801"/>
    </source>
</evidence>
<comment type="caution">
    <text evidence="8">The sequence shown here is derived from an EMBL/GenBank/DDBJ whole genome shotgun (WGS) entry which is preliminary data.</text>
</comment>